<evidence type="ECO:0000313" key="5">
    <source>
        <dbReference type="EMBL" id="GEO34289.1"/>
    </source>
</evidence>
<reference evidence="5 6" key="1">
    <citation type="submission" date="2019-07" db="EMBL/GenBank/DDBJ databases">
        <title>Whole genome shotgun sequence of Cellulomonas aerilata NBRC 106308.</title>
        <authorList>
            <person name="Hosoyama A."/>
            <person name="Uohara A."/>
            <person name="Ohji S."/>
            <person name="Ichikawa N."/>
        </authorList>
    </citation>
    <scope>NUCLEOTIDE SEQUENCE [LARGE SCALE GENOMIC DNA]</scope>
    <source>
        <strain evidence="5 6">NBRC 106308</strain>
    </source>
</reference>
<gene>
    <name evidence="5" type="ORF">CAE01nite_20140</name>
</gene>
<dbReference type="OrthoDB" id="5476461at2"/>
<dbReference type="Gene3D" id="1.25.40.10">
    <property type="entry name" value="Tetratricopeptide repeat domain"/>
    <property type="match status" value="1"/>
</dbReference>
<dbReference type="SMART" id="SM00421">
    <property type="entry name" value="HTH_LUXR"/>
    <property type="match status" value="1"/>
</dbReference>
<evidence type="ECO:0000256" key="3">
    <source>
        <dbReference type="SAM" id="MobiDB-lite"/>
    </source>
</evidence>
<feature type="region of interest" description="Disordered" evidence="3">
    <location>
        <begin position="1"/>
        <end position="79"/>
    </location>
</feature>
<dbReference type="InterPro" id="IPR041664">
    <property type="entry name" value="AAA_16"/>
</dbReference>
<evidence type="ECO:0000313" key="6">
    <source>
        <dbReference type="Proteomes" id="UP000321181"/>
    </source>
</evidence>
<dbReference type="Gene3D" id="1.10.10.10">
    <property type="entry name" value="Winged helix-like DNA-binding domain superfamily/Winged helix DNA-binding domain"/>
    <property type="match status" value="1"/>
</dbReference>
<evidence type="ECO:0000256" key="1">
    <source>
        <dbReference type="ARBA" id="ARBA00022741"/>
    </source>
</evidence>
<dbReference type="GO" id="GO:0003677">
    <property type="term" value="F:DNA binding"/>
    <property type="evidence" value="ECO:0007669"/>
    <property type="project" value="InterPro"/>
</dbReference>
<protein>
    <submittedName>
        <fullName evidence="5">Helix-turn-helix transcriptional regulator</fullName>
    </submittedName>
</protein>
<dbReference type="Gene3D" id="3.40.50.300">
    <property type="entry name" value="P-loop containing nucleotide triphosphate hydrolases"/>
    <property type="match status" value="1"/>
</dbReference>
<evidence type="ECO:0000259" key="4">
    <source>
        <dbReference type="PROSITE" id="PS50043"/>
    </source>
</evidence>
<dbReference type="CDD" id="cd06170">
    <property type="entry name" value="LuxR_C_like"/>
    <property type="match status" value="1"/>
</dbReference>
<dbReference type="InterPro" id="IPR036388">
    <property type="entry name" value="WH-like_DNA-bd_sf"/>
</dbReference>
<dbReference type="PROSITE" id="PS50043">
    <property type="entry name" value="HTH_LUXR_2"/>
    <property type="match status" value="1"/>
</dbReference>
<dbReference type="Pfam" id="PF00196">
    <property type="entry name" value="GerE"/>
    <property type="match status" value="1"/>
</dbReference>
<dbReference type="SUPFAM" id="SSF52540">
    <property type="entry name" value="P-loop containing nucleoside triphosphate hydrolases"/>
    <property type="match status" value="1"/>
</dbReference>
<dbReference type="GO" id="GO:0006355">
    <property type="term" value="P:regulation of DNA-templated transcription"/>
    <property type="evidence" value="ECO:0007669"/>
    <property type="project" value="InterPro"/>
</dbReference>
<keyword evidence="6" id="KW-1185">Reference proteome</keyword>
<dbReference type="GO" id="GO:0005524">
    <property type="term" value="F:ATP binding"/>
    <property type="evidence" value="ECO:0007669"/>
    <property type="project" value="UniProtKB-KW"/>
</dbReference>
<dbReference type="EMBL" id="BJYY01000013">
    <property type="protein sequence ID" value="GEO34289.1"/>
    <property type="molecule type" value="Genomic_DNA"/>
</dbReference>
<dbReference type="GO" id="GO:0005737">
    <property type="term" value="C:cytoplasm"/>
    <property type="evidence" value="ECO:0007669"/>
    <property type="project" value="TreeGrafter"/>
</dbReference>
<dbReference type="Pfam" id="PF13191">
    <property type="entry name" value="AAA_16"/>
    <property type="match status" value="1"/>
</dbReference>
<dbReference type="PANTHER" id="PTHR16305">
    <property type="entry name" value="TESTICULAR SOLUBLE ADENYLYL CYCLASE"/>
    <property type="match status" value="1"/>
</dbReference>
<dbReference type="InterPro" id="IPR011990">
    <property type="entry name" value="TPR-like_helical_dom_sf"/>
</dbReference>
<dbReference type="SUPFAM" id="SSF48452">
    <property type="entry name" value="TPR-like"/>
    <property type="match status" value="1"/>
</dbReference>
<accession>A0A512DCT4</accession>
<feature type="region of interest" description="Disordered" evidence="3">
    <location>
        <begin position="561"/>
        <end position="585"/>
    </location>
</feature>
<feature type="compositionally biased region" description="Pro residues" evidence="3">
    <location>
        <begin position="30"/>
        <end position="41"/>
    </location>
</feature>
<name>A0A512DCT4_9CELL</name>
<dbReference type="PANTHER" id="PTHR16305:SF35">
    <property type="entry name" value="TRANSCRIPTIONAL ACTIVATOR DOMAIN"/>
    <property type="match status" value="1"/>
</dbReference>
<proteinExistence type="predicted"/>
<organism evidence="5 6">
    <name type="scientific">Cellulomonas aerilata</name>
    <dbReference type="NCBI Taxonomy" id="515326"/>
    <lineage>
        <taxon>Bacteria</taxon>
        <taxon>Bacillati</taxon>
        <taxon>Actinomycetota</taxon>
        <taxon>Actinomycetes</taxon>
        <taxon>Micrococcales</taxon>
        <taxon>Cellulomonadaceae</taxon>
        <taxon>Cellulomonas</taxon>
    </lineage>
</organism>
<dbReference type="AlphaFoldDB" id="A0A512DCT4"/>
<dbReference type="InterPro" id="IPR000792">
    <property type="entry name" value="Tscrpt_reg_LuxR_C"/>
</dbReference>
<keyword evidence="2" id="KW-0067">ATP-binding</keyword>
<comment type="caution">
    <text evidence="5">The sequence shown here is derived from an EMBL/GenBank/DDBJ whole genome shotgun (WGS) entry which is preliminary data.</text>
</comment>
<dbReference type="PRINTS" id="PR00038">
    <property type="entry name" value="HTHLUXR"/>
</dbReference>
<dbReference type="GO" id="GO:0004016">
    <property type="term" value="F:adenylate cyclase activity"/>
    <property type="evidence" value="ECO:0007669"/>
    <property type="project" value="TreeGrafter"/>
</dbReference>
<dbReference type="SUPFAM" id="SSF46894">
    <property type="entry name" value="C-terminal effector domain of the bipartite response regulators"/>
    <property type="match status" value="1"/>
</dbReference>
<feature type="domain" description="HTH luxR-type" evidence="4">
    <location>
        <begin position="1015"/>
        <end position="1080"/>
    </location>
</feature>
<sequence length="1085" mass="113321">MTRARRPPSALSADDALPLGHHGPGHSPVPDLPDPPDPPDLPGSCEDLPARPYPPDDAATPNAERRHRTDPGRGAMDPTDVFVGRAAELATLTAELAAAASGRGRAVVVVGAPGVGKTRLVLRALDVAREAGADHVVLQGGCVERPGPHYPSVPFAPFVEALRRLRGTDAPPAVLAAAREWARPAASPAPHSPDATDATAGEDQVYRRFTELLDVLEAAAAWRPVVVLVDDLQWADPSSLALLVFLARSVTTEAILLAATLRDTGTTPHEHLDRAVAELHRAPAVRWLALDPLPDDDVAALVHQIRGPQTAEHEVGAVVRRAEGNALAAAELAQHHGGDDHLPRTYASAVAARLTGLSPDALDVLRVVATVGRAVEPDAIGRLVAALRSQGPPAHTLPVGDDRSLEEAVRSGLLVRAGSGYALRHGLDREVVYRAIPPWLGRRLHGHVARELGRSPAGGGPERLAELADHWSRSGDEAAAFEACVAAGRAAVRVRAFPEAVALLRRALGHRDRLEPPLPGTAPSVLPAAEVRLELAEALRLSGDVDGGIALLEDTLDAGMSTGTLRAGTPGAGAPDEDPLSGPTPPELQARCWERLAWFRRETGDGEGANAAYLRALETLPTPDPTPTRARVMASHAASSMIFGSLDEAGARAQEALAVAAASGSDAARASALDTWGVVAALRGDADEGLRALREAREVAVACGSDDELWRAVSNTAYVLQNVGREEESVDVVVAAVRDLGDGAHHPPAAVTAVGNAVSALILLGRWDEAMDWVAWCSARRPAAGLAAHIALTEAEVRVHRGDGATQALAVAHDLVDRSAEPELTAALWRVHAEHLAWRGDTAAARDAVDRSVEALARSDDPESLLGALTVALRIEADAVLLPGAADPARVERLAALAASVAATSPDDLPDVRLGSALCAAETARARSDGAPPWAAVVELARQVGRPLRLAYALLRLAEHELVTGARRPAAEHLAEAHAVAERLAAAPVVAAVEAVARRARVALTTPEPAEAPARAAAPFGLTTRELEVLHLLADGASNRQIARGLFISERTAAVHVSHILAKLGASSRQQAAAAAHRAGLLVTR</sequence>
<evidence type="ECO:0000256" key="2">
    <source>
        <dbReference type="ARBA" id="ARBA00022840"/>
    </source>
</evidence>
<dbReference type="Proteomes" id="UP000321181">
    <property type="component" value="Unassembled WGS sequence"/>
</dbReference>
<dbReference type="InterPro" id="IPR016032">
    <property type="entry name" value="Sig_transdc_resp-reg_C-effctor"/>
</dbReference>
<keyword evidence="1" id="KW-0547">Nucleotide-binding</keyword>
<dbReference type="InterPro" id="IPR027417">
    <property type="entry name" value="P-loop_NTPase"/>
</dbReference>